<dbReference type="RefSeq" id="XP_640457.1">
    <property type="nucleotide sequence ID" value="XM_635365.1"/>
</dbReference>
<dbReference type="VEuPathDB" id="AmoebaDB:DDB_G0281851"/>
<dbReference type="dictyBase" id="DDB_G0281851"/>
<evidence type="ECO:0000313" key="2">
    <source>
        <dbReference type="EMBL" id="EAL66485.1"/>
    </source>
</evidence>
<dbReference type="InterPro" id="IPR051904">
    <property type="entry name" value="UPF0746_actin_org"/>
</dbReference>
<dbReference type="Proteomes" id="UP000002195">
    <property type="component" value="Unassembled WGS sequence"/>
</dbReference>
<comment type="caution">
    <text evidence="2">The sequence shown here is derived from an EMBL/GenBank/DDBJ whole genome shotgun (WGS) entry which is preliminary data.</text>
</comment>
<dbReference type="PANTHER" id="PTHR32488">
    <property type="entry name" value="UPF0746 PROTEIN DDB_G0280785-RELATED"/>
    <property type="match status" value="1"/>
</dbReference>
<dbReference type="HOGENOM" id="CLU_327181_0_0_1"/>
<accession>Q54TD2</accession>
<dbReference type="KEGG" id="ddi:DDB_G0281851"/>
<keyword evidence="1" id="KW-0175">Coiled coil</keyword>
<dbReference type="PhylomeDB" id="Q54TD2"/>
<organism evidence="2 3">
    <name type="scientific">Dictyostelium discoideum</name>
    <name type="common">Social amoeba</name>
    <dbReference type="NCBI Taxonomy" id="44689"/>
    <lineage>
        <taxon>Eukaryota</taxon>
        <taxon>Amoebozoa</taxon>
        <taxon>Evosea</taxon>
        <taxon>Eumycetozoa</taxon>
        <taxon>Dictyostelia</taxon>
        <taxon>Dictyosteliales</taxon>
        <taxon>Dictyosteliaceae</taxon>
        <taxon>Dictyostelium</taxon>
    </lineage>
</organism>
<gene>
    <name evidence="2" type="ORF">DDB_G0281851</name>
</gene>
<sequence>MNEQLFFKVFRNKYLFKKIFEYAKDDNNHISLLIKFNKIKELIKLVHNGKTLIFSYHNNNNKFRETFSKTIQKLFILINFKNKDKQIHQYNNSDQANEETIELILSFYQLLFNRYKEYFNFLNFAEIAIKSDNILILKLIIDKEYINKSMTTNQLINALLPTYIKSKSSLKILKYLSTLTTNENNIINNNNYNNNNNNNQNHFEKYTITEILNFIEQYPQKINLKFKILNYLLENDQIKKERIRNKYKFIIPKKLFDDDPFYNNFTIQNTIDACSFFYNIKYVPYTLNKHLEKINENLKLIETNNPFNKLKLKTRLKKLIHNSRNTIIENKYLKLILSTYQLVIQKPILIHYLKYQISNEKNDNQQQKDEEEKKNEKYKRILKNGLPSKLNSAPIHQNKYIKQSLKFGNLDYCLFKNQKIEVDDIFNLYVEKENMNLLFKYCKDNKEHQFSFIDQVLKPDGQYNQIIDHFLIICLLIHFNDISLLEYVFNNKLYNHVSASIENQIKLVYSIKSIEMLNYCWSNPILNVFFNKTSIATCFQFGRIDMIKRYQQLIPKEQNIWKSLTNREFKDFNRYCLNGKILKTLCYMISNPEVFDLSNVDIIGCINKSFDKHLYMDEIKFIIKNLPLSLEFPPSIFYEPFRSRLLKTDDEFSIKVFTNPFKNNEGLLAYKICKWLYEIRLNVDTLESKKHGLVYLETLQCIGKFGEYFSTITTIPSNGIINKITNEIARLNNLNGLLKIIELYFKFEKINPIKYLDLLKFIMVGCAEYGNLYLIKYMVLYQNNLFQKIFDPNLISSIISTSFLYGNFNILDYFLNSLNLNYYDTIIDFSMHVPTGLNFGNLIKKINIPQNNNF</sequence>
<dbReference type="FunCoup" id="Q54TD2">
    <property type="interactions" value="1"/>
</dbReference>
<keyword evidence="3" id="KW-1185">Reference proteome</keyword>
<name>Q54TD2_DICDI</name>
<dbReference type="InParanoid" id="Q54TD2"/>
<evidence type="ECO:0000313" key="3">
    <source>
        <dbReference type="Proteomes" id="UP000002195"/>
    </source>
</evidence>
<protein>
    <submittedName>
        <fullName evidence="2">Uncharacterized protein</fullName>
    </submittedName>
</protein>
<evidence type="ECO:0000256" key="1">
    <source>
        <dbReference type="SAM" id="Coils"/>
    </source>
</evidence>
<dbReference type="EMBL" id="AAFI02000043">
    <property type="protein sequence ID" value="EAL66485.1"/>
    <property type="molecule type" value="Genomic_DNA"/>
</dbReference>
<dbReference type="PaxDb" id="44689-DDB0204245"/>
<dbReference type="GeneID" id="8623270"/>
<feature type="coiled-coil region" evidence="1">
    <location>
        <begin position="357"/>
        <end position="384"/>
    </location>
</feature>
<dbReference type="AlphaFoldDB" id="Q54TD2"/>
<dbReference type="PANTHER" id="PTHR32488:SF76">
    <property type="entry name" value="ANKYRIN REPEAT-CONTAINING PROTEIN-RELATED"/>
    <property type="match status" value="1"/>
</dbReference>
<proteinExistence type="predicted"/>
<reference evidence="2 3" key="1">
    <citation type="journal article" date="2005" name="Nature">
        <title>The genome of the social amoeba Dictyostelium discoideum.</title>
        <authorList>
            <consortium name="The Dictyostelium discoideum Sequencing Consortium"/>
            <person name="Eichinger L."/>
            <person name="Pachebat J.A."/>
            <person name="Glockner G."/>
            <person name="Rajandream M.A."/>
            <person name="Sucgang R."/>
            <person name="Berriman M."/>
            <person name="Song J."/>
            <person name="Olsen R."/>
            <person name="Szafranski K."/>
            <person name="Xu Q."/>
            <person name="Tunggal B."/>
            <person name="Kummerfeld S."/>
            <person name="Madera M."/>
            <person name="Konfortov B.A."/>
            <person name="Rivero F."/>
            <person name="Bankier A.T."/>
            <person name="Lehmann R."/>
            <person name="Hamlin N."/>
            <person name="Davies R."/>
            <person name="Gaudet P."/>
            <person name="Fey P."/>
            <person name="Pilcher K."/>
            <person name="Chen G."/>
            <person name="Saunders D."/>
            <person name="Sodergren E."/>
            <person name="Davis P."/>
            <person name="Kerhornou A."/>
            <person name="Nie X."/>
            <person name="Hall N."/>
            <person name="Anjard C."/>
            <person name="Hemphill L."/>
            <person name="Bason N."/>
            <person name="Farbrother P."/>
            <person name="Desany B."/>
            <person name="Just E."/>
            <person name="Morio T."/>
            <person name="Rost R."/>
            <person name="Churcher C."/>
            <person name="Cooper J."/>
            <person name="Haydock S."/>
            <person name="van Driessche N."/>
            <person name="Cronin A."/>
            <person name="Goodhead I."/>
            <person name="Muzny D."/>
            <person name="Mourier T."/>
            <person name="Pain A."/>
            <person name="Lu M."/>
            <person name="Harper D."/>
            <person name="Lindsay R."/>
            <person name="Hauser H."/>
            <person name="James K."/>
            <person name="Quiles M."/>
            <person name="Madan Babu M."/>
            <person name="Saito T."/>
            <person name="Buchrieser C."/>
            <person name="Wardroper A."/>
            <person name="Felder M."/>
            <person name="Thangavelu M."/>
            <person name="Johnson D."/>
            <person name="Knights A."/>
            <person name="Loulseged H."/>
            <person name="Mungall K."/>
            <person name="Oliver K."/>
            <person name="Price C."/>
            <person name="Quail M.A."/>
            <person name="Urushihara H."/>
            <person name="Hernandez J."/>
            <person name="Rabbinowitsch E."/>
            <person name="Steffen D."/>
            <person name="Sanders M."/>
            <person name="Ma J."/>
            <person name="Kohara Y."/>
            <person name="Sharp S."/>
            <person name="Simmonds M."/>
            <person name="Spiegler S."/>
            <person name="Tivey A."/>
            <person name="Sugano S."/>
            <person name="White B."/>
            <person name="Walker D."/>
            <person name="Woodward J."/>
            <person name="Winckler T."/>
            <person name="Tanaka Y."/>
            <person name="Shaulsky G."/>
            <person name="Schleicher M."/>
            <person name="Weinstock G."/>
            <person name="Rosenthal A."/>
            <person name="Cox E.C."/>
            <person name="Chisholm R.L."/>
            <person name="Gibbs R."/>
            <person name="Loomis W.F."/>
            <person name="Platzer M."/>
            <person name="Kay R.R."/>
            <person name="Williams J."/>
            <person name="Dear P.H."/>
            <person name="Noegel A.A."/>
            <person name="Barrell B."/>
            <person name="Kuspa A."/>
        </authorList>
    </citation>
    <scope>NUCLEOTIDE SEQUENCE [LARGE SCALE GENOMIC DNA]</scope>
    <source>
        <strain evidence="2 3">AX4</strain>
    </source>
</reference>